<evidence type="ECO:0000256" key="5">
    <source>
        <dbReference type="ARBA" id="ARBA00022679"/>
    </source>
</evidence>
<evidence type="ECO:0000256" key="1">
    <source>
        <dbReference type="ARBA" id="ARBA00000085"/>
    </source>
</evidence>
<feature type="transmembrane region" description="Helical" evidence="10">
    <location>
        <begin position="12"/>
        <end position="32"/>
    </location>
</feature>
<dbReference type="SMART" id="SM00387">
    <property type="entry name" value="HATPase_c"/>
    <property type="match status" value="1"/>
</dbReference>
<keyword evidence="5" id="KW-0808">Transferase</keyword>
<dbReference type="InterPro" id="IPR005467">
    <property type="entry name" value="His_kinase_dom"/>
</dbReference>
<keyword evidence="10" id="KW-0812">Transmembrane</keyword>
<feature type="domain" description="Histidine kinase" evidence="11">
    <location>
        <begin position="198"/>
        <end position="412"/>
    </location>
</feature>
<dbReference type="GO" id="GO:0000155">
    <property type="term" value="F:phosphorelay sensor kinase activity"/>
    <property type="evidence" value="ECO:0007669"/>
    <property type="project" value="InterPro"/>
</dbReference>
<comment type="caution">
    <text evidence="12">The sequence shown here is derived from an EMBL/GenBank/DDBJ whole genome shotgun (WGS) entry which is preliminary data.</text>
</comment>
<name>A0A3S0QNF2_9BACI</name>
<organism evidence="12 13">
    <name type="scientific">Lysinibacillus antri</name>
    <dbReference type="NCBI Taxonomy" id="2498145"/>
    <lineage>
        <taxon>Bacteria</taxon>
        <taxon>Bacillati</taxon>
        <taxon>Bacillota</taxon>
        <taxon>Bacilli</taxon>
        <taxon>Bacillales</taxon>
        <taxon>Bacillaceae</taxon>
        <taxon>Lysinibacillus</taxon>
    </lineage>
</organism>
<dbReference type="InterPro" id="IPR036890">
    <property type="entry name" value="HATPase_C_sf"/>
</dbReference>
<dbReference type="InterPro" id="IPR036097">
    <property type="entry name" value="HisK_dim/P_sf"/>
</dbReference>
<dbReference type="FunFam" id="3.30.565.10:FF:000006">
    <property type="entry name" value="Sensor histidine kinase WalK"/>
    <property type="match status" value="1"/>
</dbReference>
<dbReference type="CDD" id="cd00082">
    <property type="entry name" value="HisKA"/>
    <property type="match status" value="1"/>
</dbReference>
<dbReference type="Pfam" id="PF00512">
    <property type="entry name" value="HisKA"/>
    <property type="match status" value="1"/>
</dbReference>
<dbReference type="PANTHER" id="PTHR45453">
    <property type="entry name" value="PHOSPHATE REGULON SENSOR PROTEIN PHOR"/>
    <property type="match status" value="1"/>
</dbReference>
<dbReference type="InterPro" id="IPR003661">
    <property type="entry name" value="HisK_dim/P_dom"/>
</dbReference>
<dbReference type="GO" id="GO:0005524">
    <property type="term" value="F:ATP binding"/>
    <property type="evidence" value="ECO:0007669"/>
    <property type="project" value="UniProtKB-KW"/>
</dbReference>
<evidence type="ECO:0000256" key="6">
    <source>
        <dbReference type="ARBA" id="ARBA00022741"/>
    </source>
</evidence>
<dbReference type="PANTHER" id="PTHR45453:SF1">
    <property type="entry name" value="PHOSPHATE REGULON SENSOR PROTEIN PHOR"/>
    <property type="match status" value="1"/>
</dbReference>
<dbReference type="GO" id="GO:0016036">
    <property type="term" value="P:cellular response to phosphate starvation"/>
    <property type="evidence" value="ECO:0007669"/>
    <property type="project" value="TreeGrafter"/>
</dbReference>
<evidence type="ECO:0000259" key="11">
    <source>
        <dbReference type="PROSITE" id="PS50109"/>
    </source>
</evidence>
<evidence type="ECO:0000313" key="13">
    <source>
        <dbReference type="Proteomes" id="UP000287910"/>
    </source>
</evidence>
<evidence type="ECO:0000256" key="2">
    <source>
        <dbReference type="ARBA" id="ARBA00004651"/>
    </source>
</evidence>
<dbReference type="SUPFAM" id="SSF55874">
    <property type="entry name" value="ATPase domain of HSP90 chaperone/DNA topoisomerase II/histidine kinase"/>
    <property type="match status" value="1"/>
</dbReference>
<dbReference type="PROSITE" id="PS50109">
    <property type="entry name" value="HIS_KIN"/>
    <property type="match status" value="1"/>
</dbReference>
<dbReference type="SMART" id="SM00388">
    <property type="entry name" value="HisKA"/>
    <property type="match status" value="1"/>
</dbReference>
<comment type="subcellular location">
    <subcellularLocation>
        <location evidence="2">Cell membrane</location>
        <topology evidence="2">Multi-pass membrane protein</topology>
    </subcellularLocation>
</comment>
<dbReference type="InterPro" id="IPR050351">
    <property type="entry name" value="BphY/WalK/GraS-like"/>
</dbReference>
<evidence type="ECO:0000256" key="8">
    <source>
        <dbReference type="ARBA" id="ARBA00022840"/>
    </source>
</evidence>
<dbReference type="EC" id="2.7.13.3" evidence="3"/>
<dbReference type="RefSeq" id="WP_126660186.1">
    <property type="nucleotide sequence ID" value="NZ_RYYR01000028.1"/>
</dbReference>
<proteinExistence type="predicted"/>
<dbReference type="AlphaFoldDB" id="A0A3S0QNF2"/>
<dbReference type="Gene3D" id="1.10.287.130">
    <property type="match status" value="1"/>
</dbReference>
<dbReference type="Proteomes" id="UP000287910">
    <property type="component" value="Unassembled WGS sequence"/>
</dbReference>
<dbReference type="PRINTS" id="PR00344">
    <property type="entry name" value="BCTRLSENSOR"/>
</dbReference>
<keyword evidence="8" id="KW-0067">ATP-binding</keyword>
<sequence length="417" mass="48487">MFNQTRKKLSSFYAICFFLFFVGFIIILYFALVQLMEHQQLEELETYYTEEQHDFFEHLDEQDKKIKYAPNRTYFYYVYTQDHKFVHGDETVKGFYQEIEKIFQSEDISQPLIKRTEWKNNHFLLLSKPIIGEQDSGYIILGKMVTSQHHFFQKMIWLFIILTCVFTILLGLVSYFMAGKAMIPIQQSFEKQKKFVSDASHELRTPLSIFYSSLDILEADEIDNLSSFGKELVSDLKEEAELMKDLLEKMLFLARHDQNRLEIKKESIFLSEMLENISGKFERTLPKTITFHSEIEKNVQLTGDSKSINELIYILLENASQYTQQGSIIMKLATTDTAIKVFIEDTGIGISKEDLPLIFDRFYRSDLARKRDGTGLGLSIAKAIVEEHGGTIQVQSELGKGTSFCIEFPFSKNKEAV</sequence>
<gene>
    <name evidence="12" type="ORF">EK386_15990</name>
</gene>
<feature type="transmembrane region" description="Helical" evidence="10">
    <location>
        <begin position="155"/>
        <end position="178"/>
    </location>
</feature>
<keyword evidence="7 12" id="KW-0418">Kinase</keyword>
<reference evidence="12 13" key="1">
    <citation type="submission" date="2018-12" db="EMBL/GenBank/DDBJ databases">
        <title>Lysinibacillus antri sp. nov., isolated from a cave soil.</title>
        <authorList>
            <person name="Narsing Rao M.P."/>
            <person name="Zhang H."/>
            <person name="Dong Z.-Y."/>
            <person name="Niu X.-K."/>
            <person name="Zhang K."/>
            <person name="Fang B.-Z."/>
            <person name="Kang Y.-Q."/>
            <person name="Xiao M."/>
            <person name="Li W.-J."/>
        </authorList>
    </citation>
    <scope>NUCLEOTIDE SEQUENCE [LARGE SCALE GENOMIC DNA]</scope>
    <source>
        <strain evidence="12 13">SYSU K30002</strain>
    </source>
</reference>
<dbReference type="SUPFAM" id="SSF47384">
    <property type="entry name" value="Homodimeric domain of signal transducing histidine kinase"/>
    <property type="match status" value="1"/>
</dbReference>
<dbReference type="EMBL" id="RYYR01000028">
    <property type="protein sequence ID" value="RUL49012.1"/>
    <property type="molecule type" value="Genomic_DNA"/>
</dbReference>
<comment type="catalytic activity">
    <reaction evidence="1">
        <text>ATP + protein L-histidine = ADP + protein N-phospho-L-histidine.</text>
        <dbReference type="EC" id="2.7.13.3"/>
    </reaction>
</comment>
<dbReference type="GO" id="GO:0005886">
    <property type="term" value="C:plasma membrane"/>
    <property type="evidence" value="ECO:0007669"/>
    <property type="project" value="UniProtKB-SubCell"/>
</dbReference>
<evidence type="ECO:0000256" key="10">
    <source>
        <dbReference type="SAM" id="Phobius"/>
    </source>
</evidence>
<evidence type="ECO:0000313" key="12">
    <source>
        <dbReference type="EMBL" id="RUL49012.1"/>
    </source>
</evidence>
<keyword evidence="13" id="KW-1185">Reference proteome</keyword>
<dbReference type="CDD" id="cd00075">
    <property type="entry name" value="HATPase"/>
    <property type="match status" value="1"/>
</dbReference>
<keyword evidence="4" id="KW-0597">Phosphoprotein</keyword>
<evidence type="ECO:0000256" key="3">
    <source>
        <dbReference type="ARBA" id="ARBA00012438"/>
    </source>
</evidence>
<dbReference type="InterPro" id="IPR004358">
    <property type="entry name" value="Sig_transdc_His_kin-like_C"/>
</dbReference>
<evidence type="ECO:0000256" key="4">
    <source>
        <dbReference type="ARBA" id="ARBA00022553"/>
    </source>
</evidence>
<evidence type="ECO:0000256" key="9">
    <source>
        <dbReference type="ARBA" id="ARBA00023012"/>
    </source>
</evidence>
<keyword evidence="9" id="KW-0902">Two-component regulatory system</keyword>
<dbReference type="GO" id="GO:0004721">
    <property type="term" value="F:phosphoprotein phosphatase activity"/>
    <property type="evidence" value="ECO:0007669"/>
    <property type="project" value="TreeGrafter"/>
</dbReference>
<keyword evidence="6" id="KW-0547">Nucleotide-binding</keyword>
<evidence type="ECO:0000256" key="7">
    <source>
        <dbReference type="ARBA" id="ARBA00022777"/>
    </source>
</evidence>
<dbReference type="Gene3D" id="3.30.565.10">
    <property type="entry name" value="Histidine kinase-like ATPase, C-terminal domain"/>
    <property type="match status" value="1"/>
</dbReference>
<dbReference type="InterPro" id="IPR003594">
    <property type="entry name" value="HATPase_dom"/>
</dbReference>
<protein>
    <recommendedName>
        <fullName evidence="3">histidine kinase</fullName>
        <ecNumber evidence="3">2.7.13.3</ecNumber>
    </recommendedName>
</protein>
<keyword evidence="10" id="KW-0472">Membrane</keyword>
<accession>A0A3S0QNF2</accession>
<keyword evidence="10" id="KW-1133">Transmembrane helix</keyword>
<dbReference type="Pfam" id="PF02518">
    <property type="entry name" value="HATPase_c"/>
    <property type="match status" value="1"/>
</dbReference>